<reference evidence="2 3" key="1">
    <citation type="submission" date="2019-08" db="EMBL/GenBank/DDBJ databases">
        <title>Genome of Phaeodactylibacter luteus.</title>
        <authorList>
            <person name="Bowman J.P."/>
        </authorList>
    </citation>
    <scope>NUCLEOTIDE SEQUENCE [LARGE SCALE GENOMIC DNA]</scope>
    <source>
        <strain evidence="2 3">KCTC 42180</strain>
    </source>
</reference>
<comment type="caution">
    <text evidence="2">The sequence shown here is derived from an EMBL/GenBank/DDBJ whole genome shotgun (WGS) entry which is preliminary data.</text>
</comment>
<dbReference type="InterPro" id="IPR012336">
    <property type="entry name" value="Thioredoxin-like_fold"/>
</dbReference>
<protein>
    <submittedName>
        <fullName evidence="2">Thioredoxin family protein</fullName>
    </submittedName>
</protein>
<sequence length="85" mass="9262">MKEQRIRLFGLGCNLSKRLLDNVRQAASEQGVHLVVEEVTDIQEMMDLGITAIPALQMGKEVVLSGQVLGVEELKVLFGKALKAG</sequence>
<dbReference type="RefSeq" id="WP_147166724.1">
    <property type="nucleotide sequence ID" value="NZ_VOOR01000011.1"/>
</dbReference>
<evidence type="ECO:0000313" key="3">
    <source>
        <dbReference type="Proteomes" id="UP000321580"/>
    </source>
</evidence>
<proteinExistence type="predicted"/>
<gene>
    <name evidence="2" type="ORF">FRY97_06945</name>
</gene>
<dbReference type="PANTHER" id="PTHR36450:SF1">
    <property type="entry name" value="THIOREDOXIN"/>
    <property type="match status" value="1"/>
</dbReference>
<keyword evidence="3" id="KW-1185">Reference proteome</keyword>
<name>A0A5C6RR21_9BACT</name>
<dbReference type="Pfam" id="PF13192">
    <property type="entry name" value="Thioredoxin_3"/>
    <property type="match status" value="1"/>
</dbReference>
<organism evidence="2 3">
    <name type="scientific">Phaeodactylibacter luteus</name>
    <dbReference type="NCBI Taxonomy" id="1564516"/>
    <lineage>
        <taxon>Bacteria</taxon>
        <taxon>Pseudomonadati</taxon>
        <taxon>Bacteroidota</taxon>
        <taxon>Saprospiria</taxon>
        <taxon>Saprospirales</taxon>
        <taxon>Haliscomenobacteraceae</taxon>
        <taxon>Phaeodactylibacter</taxon>
    </lineage>
</organism>
<dbReference type="InterPro" id="IPR036249">
    <property type="entry name" value="Thioredoxin-like_sf"/>
</dbReference>
<dbReference type="EMBL" id="VOOR01000011">
    <property type="protein sequence ID" value="TXB64429.1"/>
    <property type="molecule type" value="Genomic_DNA"/>
</dbReference>
<dbReference type="Proteomes" id="UP000321580">
    <property type="component" value="Unassembled WGS sequence"/>
</dbReference>
<accession>A0A5C6RR21</accession>
<evidence type="ECO:0000313" key="2">
    <source>
        <dbReference type="EMBL" id="TXB64429.1"/>
    </source>
</evidence>
<dbReference type="SUPFAM" id="SSF52833">
    <property type="entry name" value="Thioredoxin-like"/>
    <property type="match status" value="1"/>
</dbReference>
<dbReference type="AlphaFoldDB" id="A0A5C6RR21"/>
<feature type="domain" description="Thioredoxin-like fold" evidence="1">
    <location>
        <begin position="5"/>
        <end position="77"/>
    </location>
</feature>
<evidence type="ECO:0000259" key="1">
    <source>
        <dbReference type="Pfam" id="PF13192"/>
    </source>
</evidence>
<dbReference type="InterPro" id="IPR005243">
    <property type="entry name" value="THIRX-like_proc"/>
</dbReference>
<dbReference type="OrthoDB" id="9800630at2"/>
<dbReference type="Gene3D" id="3.40.30.10">
    <property type="entry name" value="Glutaredoxin"/>
    <property type="match status" value="1"/>
</dbReference>
<dbReference type="PANTHER" id="PTHR36450">
    <property type="entry name" value="THIOREDOXIN"/>
    <property type="match status" value="1"/>
</dbReference>